<evidence type="ECO:0000259" key="9">
    <source>
        <dbReference type="PROSITE" id="PS50011"/>
    </source>
</evidence>
<evidence type="ECO:0000256" key="4">
    <source>
        <dbReference type="ARBA" id="ARBA00022741"/>
    </source>
</evidence>
<dbReference type="InterPro" id="IPR011009">
    <property type="entry name" value="Kinase-like_dom_sf"/>
</dbReference>
<evidence type="ECO:0000313" key="11">
    <source>
        <dbReference type="Proteomes" id="UP000235081"/>
    </source>
</evidence>
<evidence type="ECO:0000256" key="6">
    <source>
        <dbReference type="ARBA" id="ARBA00022840"/>
    </source>
</evidence>
<dbReference type="PANTHER" id="PTHR24363">
    <property type="entry name" value="SERINE/THREONINE PROTEIN KINASE"/>
    <property type="match status" value="1"/>
</dbReference>
<keyword evidence="5" id="KW-0418">Kinase</keyword>
<evidence type="ECO:0000256" key="8">
    <source>
        <dbReference type="ARBA" id="ARBA00048679"/>
    </source>
</evidence>
<dbReference type="PANTHER" id="PTHR24363:SF0">
    <property type="entry name" value="SERINE_THREONINE KINASE LIKE DOMAIN CONTAINING 1"/>
    <property type="match status" value="1"/>
</dbReference>
<dbReference type="SUPFAM" id="SSF56112">
    <property type="entry name" value="Protein kinase-like (PK-like)"/>
    <property type="match status" value="1"/>
</dbReference>
<dbReference type="RefSeq" id="WP_102180050.1">
    <property type="nucleotide sequence ID" value="NZ_NMQE01000020.1"/>
</dbReference>
<dbReference type="Pfam" id="PF00069">
    <property type="entry name" value="Pkinase"/>
    <property type="match status" value="1"/>
</dbReference>
<sequence length="225" mass="25057">MIKTPNESLRVDPEYPKYVKRFIQEGQCLAKLSQTQHPNIVRVSDLFHEGGIYCLVMDFVQGESLYNLVQRRGALPPEEAIKYIGQIGEALKIVHRDGLVHRDAHPANIMVQQDEKAILIDFGIAGEIVPSAGYLSSKHPANIVFAPYEQMGGSRLPSVDVYTLAASLYFAITGQRPATSLDRKLYQVPLIPPQQHIPSISDELNQAILKGMELEAQDRPQVKTA</sequence>
<dbReference type="Gene3D" id="1.10.510.10">
    <property type="entry name" value="Transferase(Phosphotransferase) domain 1"/>
    <property type="match status" value="1"/>
</dbReference>
<keyword evidence="2" id="KW-0723">Serine/threonine-protein kinase</keyword>
<gene>
    <name evidence="10" type="ORF">CEN46_00840</name>
</gene>
<dbReference type="EMBL" id="NMQE01000020">
    <property type="protein sequence ID" value="PMB27744.1"/>
    <property type="molecule type" value="Genomic_DNA"/>
</dbReference>
<keyword evidence="6" id="KW-0067">ATP-binding</keyword>
<dbReference type="CDD" id="cd14014">
    <property type="entry name" value="STKc_PknB_like"/>
    <property type="match status" value="1"/>
</dbReference>
<dbReference type="GO" id="GO:0004674">
    <property type="term" value="F:protein serine/threonine kinase activity"/>
    <property type="evidence" value="ECO:0007669"/>
    <property type="project" value="UniProtKB-KW"/>
</dbReference>
<comment type="caution">
    <text evidence="10">The sequence shown here is derived from an EMBL/GenBank/DDBJ whole genome shotgun (WGS) entry which is preliminary data.</text>
</comment>
<feature type="domain" description="Protein kinase" evidence="9">
    <location>
        <begin position="1"/>
        <end position="225"/>
    </location>
</feature>
<evidence type="ECO:0000256" key="5">
    <source>
        <dbReference type="ARBA" id="ARBA00022777"/>
    </source>
</evidence>
<keyword evidence="4" id="KW-0547">Nucleotide-binding</keyword>
<dbReference type="AlphaFoldDB" id="A0A2N6LPI5"/>
<dbReference type="PROSITE" id="PS50011">
    <property type="entry name" value="PROTEIN_KINASE_DOM"/>
    <property type="match status" value="1"/>
</dbReference>
<dbReference type="EC" id="2.7.11.1" evidence="1"/>
<name>A0A2N6LPI5_9CYAN</name>
<accession>A0A2N6LPI5</accession>
<comment type="catalytic activity">
    <reaction evidence="8">
        <text>L-seryl-[protein] + ATP = O-phospho-L-seryl-[protein] + ADP + H(+)</text>
        <dbReference type="Rhea" id="RHEA:17989"/>
        <dbReference type="Rhea" id="RHEA-COMP:9863"/>
        <dbReference type="Rhea" id="RHEA-COMP:11604"/>
        <dbReference type="ChEBI" id="CHEBI:15378"/>
        <dbReference type="ChEBI" id="CHEBI:29999"/>
        <dbReference type="ChEBI" id="CHEBI:30616"/>
        <dbReference type="ChEBI" id="CHEBI:83421"/>
        <dbReference type="ChEBI" id="CHEBI:456216"/>
        <dbReference type="EC" id="2.7.11.1"/>
    </reaction>
</comment>
<proteinExistence type="predicted"/>
<comment type="catalytic activity">
    <reaction evidence="7">
        <text>L-threonyl-[protein] + ATP = O-phospho-L-threonyl-[protein] + ADP + H(+)</text>
        <dbReference type="Rhea" id="RHEA:46608"/>
        <dbReference type="Rhea" id="RHEA-COMP:11060"/>
        <dbReference type="Rhea" id="RHEA-COMP:11605"/>
        <dbReference type="ChEBI" id="CHEBI:15378"/>
        <dbReference type="ChEBI" id="CHEBI:30013"/>
        <dbReference type="ChEBI" id="CHEBI:30616"/>
        <dbReference type="ChEBI" id="CHEBI:61977"/>
        <dbReference type="ChEBI" id="CHEBI:456216"/>
        <dbReference type="EC" id="2.7.11.1"/>
    </reaction>
</comment>
<protein>
    <recommendedName>
        <fullName evidence="1">non-specific serine/threonine protein kinase</fullName>
        <ecNumber evidence="1">2.7.11.1</ecNumber>
    </recommendedName>
</protein>
<dbReference type="Proteomes" id="UP000235081">
    <property type="component" value="Unassembled WGS sequence"/>
</dbReference>
<evidence type="ECO:0000256" key="2">
    <source>
        <dbReference type="ARBA" id="ARBA00022527"/>
    </source>
</evidence>
<dbReference type="GO" id="GO:0005524">
    <property type="term" value="F:ATP binding"/>
    <property type="evidence" value="ECO:0007669"/>
    <property type="project" value="UniProtKB-KW"/>
</dbReference>
<dbReference type="InterPro" id="IPR000719">
    <property type="entry name" value="Prot_kinase_dom"/>
</dbReference>
<evidence type="ECO:0000256" key="1">
    <source>
        <dbReference type="ARBA" id="ARBA00012513"/>
    </source>
</evidence>
<evidence type="ECO:0000313" key="10">
    <source>
        <dbReference type="EMBL" id="PMB27744.1"/>
    </source>
</evidence>
<keyword evidence="3" id="KW-0808">Transferase</keyword>
<evidence type="ECO:0000256" key="7">
    <source>
        <dbReference type="ARBA" id="ARBA00047899"/>
    </source>
</evidence>
<organism evidence="10 11">
    <name type="scientific">Fischerella thermalis CCMEE 5318</name>
    <dbReference type="NCBI Taxonomy" id="2019666"/>
    <lineage>
        <taxon>Bacteria</taxon>
        <taxon>Bacillati</taxon>
        <taxon>Cyanobacteriota</taxon>
        <taxon>Cyanophyceae</taxon>
        <taxon>Nostocales</taxon>
        <taxon>Hapalosiphonaceae</taxon>
        <taxon>Fischerella</taxon>
    </lineage>
</organism>
<reference evidence="10 11" key="1">
    <citation type="submission" date="2017-07" db="EMBL/GenBank/DDBJ databases">
        <title>Genomes of Fischerella (Mastigocladus) sp. strains.</title>
        <authorList>
            <person name="Miller S.R."/>
        </authorList>
    </citation>
    <scope>NUCLEOTIDE SEQUENCE [LARGE SCALE GENOMIC DNA]</scope>
    <source>
        <strain evidence="10 11">CCMEE 5318</strain>
    </source>
</reference>
<evidence type="ECO:0000256" key="3">
    <source>
        <dbReference type="ARBA" id="ARBA00022679"/>
    </source>
</evidence>